<dbReference type="GeneID" id="66685702"/>
<reference evidence="3" key="1">
    <citation type="submission" date="2016-06" db="EMBL/GenBank/DDBJ databases">
        <title>NZP2037 Pacbio-Illumina hybrid assembly.</title>
        <authorList>
            <person name="Ramsay J.P."/>
        </authorList>
    </citation>
    <scope>NUCLEOTIDE SEQUENCE [LARGE SCALE GENOMIC DNA]</scope>
    <source>
        <strain evidence="3">R7ANS::ICEMlSym2042</strain>
    </source>
</reference>
<sequence>MHGQAATHARSVWADLDAIVLQEVKALRAASPRPAEIPFGSDEEFMDRAAAYLEGRGDEAHILMERLRSLLGLTASAATDQAEALQEPAHEGGIDDVPQPGVMPADAASPGAEHEQET</sequence>
<dbReference type="Proteomes" id="UP000093748">
    <property type="component" value="Unassembled WGS sequence"/>
</dbReference>
<evidence type="ECO:0000256" key="1">
    <source>
        <dbReference type="SAM" id="MobiDB-lite"/>
    </source>
</evidence>
<evidence type="ECO:0000313" key="2">
    <source>
        <dbReference type="EMBL" id="OBP68114.1"/>
    </source>
</evidence>
<comment type="caution">
    <text evidence="2">The sequence shown here is derived from an EMBL/GenBank/DDBJ whole genome shotgun (WGS) entry which is preliminary data.</text>
</comment>
<name>A0A1A5JBU8_RHILI</name>
<organism evidence="2 3">
    <name type="scientific">Rhizobium loti</name>
    <name type="common">Mesorhizobium loti</name>
    <dbReference type="NCBI Taxonomy" id="381"/>
    <lineage>
        <taxon>Bacteria</taxon>
        <taxon>Pseudomonadati</taxon>
        <taxon>Pseudomonadota</taxon>
        <taxon>Alphaproteobacteria</taxon>
        <taxon>Hyphomicrobiales</taxon>
        <taxon>Phyllobacteriaceae</taxon>
        <taxon>Mesorhizobium</taxon>
    </lineage>
</organism>
<dbReference type="RefSeq" id="WP_032929003.1">
    <property type="nucleotide sequence ID" value="NZ_LZTH01000009.1"/>
</dbReference>
<gene>
    <name evidence="2" type="ORF">BAE39_26480</name>
</gene>
<dbReference type="OrthoDB" id="8081875at2"/>
<dbReference type="AlphaFoldDB" id="A0A1A5JBU8"/>
<dbReference type="EMBL" id="LZTJ01000036">
    <property type="protein sequence ID" value="OBP68114.1"/>
    <property type="molecule type" value="Genomic_DNA"/>
</dbReference>
<evidence type="ECO:0000313" key="3">
    <source>
        <dbReference type="Proteomes" id="UP000093748"/>
    </source>
</evidence>
<proteinExistence type="predicted"/>
<accession>A0A1A5JBU8</accession>
<feature type="region of interest" description="Disordered" evidence="1">
    <location>
        <begin position="79"/>
        <end position="118"/>
    </location>
</feature>
<protein>
    <submittedName>
        <fullName evidence="2">Uncharacterized protein</fullName>
    </submittedName>
</protein>